<dbReference type="AlphaFoldDB" id="A0A4Z2GBR7"/>
<evidence type="ECO:0000313" key="3">
    <source>
        <dbReference type="Proteomes" id="UP000314294"/>
    </source>
</evidence>
<gene>
    <name evidence="2" type="ORF">EYF80_039435</name>
</gene>
<feature type="region of interest" description="Disordered" evidence="1">
    <location>
        <begin position="25"/>
        <end position="61"/>
    </location>
</feature>
<name>A0A4Z2GBR7_9TELE</name>
<sequence length="61" mass="6657">MGIGSLGGTELNHLFVVSASSREKEMQTDADIPELPINQVNTPKHRVNGRKVPGLHLHDIT</sequence>
<keyword evidence="3" id="KW-1185">Reference proteome</keyword>
<proteinExistence type="predicted"/>
<evidence type="ECO:0000313" key="2">
    <source>
        <dbReference type="EMBL" id="TNN50353.1"/>
    </source>
</evidence>
<accession>A0A4Z2GBR7</accession>
<dbReference type="Proteomes" id="UP000314294">
    <property type="component" value="Unassembled WGS sequence"/>
</dbReference>
<dbReference type="EMBL" id="SRLO01000620">
    <property type="protein sequence ID" value="TNN50353.1"/>
    <property type="molecule type" value="Genomic_DNA"/>
</dbReference>
<reference evidence="2 3" key="1">
    <citation type="submission" date="2019-03" db="EMBL/GenBank/DDBJ databases">
        <title>First draft genome of Liparis tanakae, snailfish: a comprehensive survey of snailfish specific genes.</title>
        <authorList>
            <person name="Kim W."/>
            <person name="Song I."/>
            <person name="Jeong J.-H."/>
            <person name="Kim D."/>
            <person name="Kim S."/>
            <person name="Ryu S."/>
            <person name="Song J.Y."/>
            <person name="Lee S.K."/>
        </authorList>
    </citation>
    <scope>NUCLEOTIDE SEQUENCE [LARGE SCALE GENOMIC DNA]</scope>
    <source>
        <tissue evidence="2">Muscle</tissue>
    </source>
</reference>
<protein>
    <submittedName>
        <fullName evidence="2">Uncharacterized protein</fullName>
    </submittedName>
</protein>
<organism evidence="2 3">
    <name type="scientific">Liparis tanakae</name>
    <name type="common">Tanaka's snailfish</name>
    <dbReference type="NCBI Taxonomy" id="230148"/>
    <lineage>
        <taxon>Eukaryota</taxon>
        <taxon>Metazoa</taxon>
        <taxon>Chordata</taxon>
        <taxon>Craniata</taxon>
        <taxon>Vertebrata</taxon>
        <taxon>Euteleostomi</taxon>
        <taxon>Actinopterygii</taxon>
        <taxon>Neopterygii</taxon>
        <taxon>Teleostei</taxon>
        <taxon>Neoteleostei</taxon>
        <taxon>Acanthomorphata</taxon>
        <taxon>Eupercaria</taxon>
        <taxon>Perciformes</taxon>
        <taxon>Cottioidei</taxon>
        <taxon>Cottales</taxon>
        <taxon>Liparidae</taxon>
        <taxon>Liparis</taxon>
    </lineage>
</organism>
<comment type="caution">
    <text evidence="2">The sequence shown here is derived from an EMBL/GenBank/DDBJ whole genome shotgun (WGS) entry which is preliminary data.</text>
</comment>
<evidence type="ECO:0000256" key="1">
    <source>
        <dbReference type="SAM" id="MobiDB-lite"/>
    </source>
</evidence>